<dbReference type="RefSeq" id="WP_110451101.1">
    <property type="nucleotide sequence ID" value="NZ_CP029479.1"/>
</dbReference>
<accession>A0A2Z3HUK6</accession>
<keyword evidence="2" id="KW-1185">Reference proteome</keyword>
<dbReference type="EMBL" id="CP029479">
    <property type="protein sequence ID" value="AWM78535.1"/>
    <property type="molecule type" value="Genomic_DNA"/>
</dbReference>
<proteinExistence type="predicted"/>
<organism evidence="1 2">
    <name type="scientific">Phenylobacterium parvum</name>
    <dbReference type="NCBI Taxonomy" id="2201350"/>
    <lineage>
        <taxon>Bacteria</taxon>
        <taxon>Pseudomonadati</taxon>
        <taxon>Pseudomonadota</taxon>
        <taxon>Alphaproteobacteria</taxon>
        <taxon>Caulobacterales</taxon>
        <taxon>Caulobacteraceae</taxon>
        <taxon>Phenylobacterium</taxon>
    </lineage>
</organism>
<gene>
    <name evidence="1" type="ORF">HYN04_12695</name>
</gene>
<sequence length="312" mass="35402">MPDDVFIAINSDALYAKSKVYMSRAMTRKAAADLEEYQLWASLALELLGKAALSRQHPCLVVDPQHSESLFVAAGINSTTDVKTISAKTLFERLTRLIPRFDGIQRTFCISMAERRNAELHSADLPFKTMHLDAWEERYWRSCDTILLHIEASLEDWIGAADARAPRRLLMEARAARSAAIKLRIEAHRKAFRDLKKAERERRHAESALVEPYRQASLFPDLHDKVWAETCPACGCRAFVAGGQTGEDIAEEVGEDGVWEIVNQEFVAEEFKCSACELSLIGSEELHSAEIDHTHFEKQEREMEYEPEYGND</sequence>
<dbReference type="OrthoDB" id="2606812at2"/>
<evidence type="ECO:0000313" key="2">
    <source>
        <dbReference type="Proteomes" id="UP000247763"/>
    </source>
</evidence>
<name>A0A2Z3HUK6_9CAUL</name>
<reference evidence="2" key="1">
    <citation type="submission" date="2018-05" db="EMBL/GenBank/DDBJ databases">
        <title>Genome sequencing of Phenylobacterium sp. HYN0004.</title>
        <authorList>
            <person name="Yi H."/>
            <person name="Baek C."/>
        </authorList>
    </citation>
    <scope>NUCLEOTIDE SEQUENCE [LARGE SCALE GENOMIC DNA]</scope>
    <source>
        <strain evidence="2">HYN0004</strain>
    </source>
</reference>
<evidence type="ECO:0000313" key="1">
    <source>
        <dbReference type="EMBL" id="AWM78535.1"/>
    </source>
</evidence>
<dbReference type="AlphaFoldDB" id="A0A2Z3HUK6"/>
<protein>
    <submittedName>
        <fullName evidence="1">Uncharacterized protein</fullName>
    </submittedName>
</protein>
<dbReference type="Proteomes" id="UP000247763">
    <property type="component" value="Chromosome"/>
</dbReference>
<dbReference type="KEGG" id="phb:HYN04_12695"/>